<protein>
    <recommendedName>
        <fullName evidence="3">DDE Tnp4 domain-containing protein</fullName>
    </recommendedName>
</protein>
<name>A0AAV8VL00_9CUCU</name>
<keyword evidence="2" id="KW-0479">Metal-binding</keyword>
<feature type="non-terminal residue" evidence="4">
    <location>
        <position position="99"/>
    </location>
</feature>
<evidence type="ECO:0000313" key="5">
    <source>
        <dbReference type="Proteomes" id="UP001159042"/>
    </source>
</evidence>
<dbReference type="AlphaFoldDB" id="A0AAV8VL00"/>
<keyword evidence="5" id="KW-1185">Reference proteome</keyword>
<organism evidence="4 5">
    <name type="scientific">Exocentrus adspersus</name>
    <dbReference type="NCBI Taxonomy" id="1586481"/>
    <lineage>
        <taxon>Eukaryota</taxon>
        <taxon>Metazoa</taxon>
        <taxon>Ecdysozoa</taxon>
        <taxon>Arthropoda</taxon>
        <taxon>Hexapoda</taxon>
        <taxon>Insecta</taxon>
        <taxon>Pterygota</taxon>
        <taxon>Neoptera</taxon>
        <taxon>Endopterygota</taxon>
        <taxon>Coleoptera</taxon>
        <taxon>Polyphaga</taxon>
        <taxon>Cucujiformia</taxon>
        <taxon>Chrysomeloidea</taxon>
        <taxon>Cerambycidae</taxon>
        <taxon>Lamiinae</taxon>
        <taxon>Acanthocinini</taxon>
        <taxon>Exocentrus</taxon>
    </lineage>
</organism>
<evidence type="ECO:0000256" key="1">
    <source>
        <dbReference type="ARBA" id="ARBA00001968"/>
    </source>
</evidence>
<evidence type="ECO:0000313" key="4">
    <source>
        <dbReference type="EMBL" id="KAJ8914710.1"/>
    </source>
</evidence>
<dbReference type="Proteomes" id="UP001159042">
    <property type="component" value="Unassembled WGS sequence"/>
</dbReference>
<evidence type="ECO:0000256" key="2">
    <source>
        <dbReference type="ARBA" id="ARBA00022723"/>
    </source>
</evidence>
<dbReference type="InterPro" id="IPR027806">
    <property type="entry name" value="HARBI1_dom"/>
</dbReference>
<gene>
    <name evidence="4" type="ORF">NQ315_017419</name>
</gene>
<dbReference type="GO" id="GO:0046872">
    <property type="term" value="F:metal ion binding"/>
    <property type="evidence" value="ECO:0007669"/>
    <property type="project" value="UniProtKB-KW"/>
</dbReference>
<dbReference type="Pfam" id="PF13359">
    <property type="entry name" value="DDE_Tnp_4"/>
    <property type="match status" value="1"/>
</dbReference>
<comment type="caution">
    <text evidence="4">The sequence shown here is derived from an EMBL/GenBank/DDBJ whole genome shotgun (WGS) entry which is preliminary data.</text>
</comment>
<feature type="domain" description="DDE Tnp4" evidence="3">
    <location>
        <begin position="5"/>
        <end position="97"/>
    </location>
</feature>
<accession>A0AAV8VL00</accession>
<comment type="cofactor">
    <cofactor evidence="1">
        <name>a divalent metal cation</name>
        <dbReference type="ChEBI" id="CHEBI:60240"/>
    </cofactor>
</comment>
<reference evidence="4 5" key="1">
    <citation type="journal article" date="2023" name="Insect Mol. Biol.">
        <title>Genome sequencing provides insights into the evolution of gene families encoding plant cell wall-degrading enzymes in longhorned beetles.</title>
        <authorList>
            <person name="Shin N.R."/>
            <person name="Okamura Y."/>
            <person name="Kirsch R."/>
            <person name="Pauchet Y."/>
        </authorList>
    </citation>
    <scope>NUCLEOTIDE SEQUENCE [LARGE SCALE GENOMIC DNA]</scope>
    <source>
        <strain evidence="4">EAD_L_NR</strain>
    </source>
</reference>
<proteinExistence type="predicted"/>
<dbReference type="EMBL" id="JANEYG010000065">
    <property type="protein sequence ID" value="KAJ8914710.1"/>
    <property type="molecule type" value="Genomic_DNA"/>
</dbReference>
<sequence length="99" mass="11137">MYGFTLMEQAVCDHTMKFIDCYAGEVGSSHDARVLKKSDLWSKIVGEAEENYFPNDSHVIGDKAYPCLPHLMCPFKDNGQLTGAQRNFNFRLASARTSI</sequence>
<evidence type="ECO:0000259" key="3">
    <source>
        <dbReference type="Pfam" id="PF13359"/>
    </source>
</evidence>